<evidence type="ECO:0000256" key="2">
    <source>
        <dbReference type="ARBA" id="ARBA00007495"/>
    </source>
</evidence>
<evidence type="ECO:0000259" key="10">
    <source>
        <dbReference type="PROSITE" id="PS51760"/>
    </source>
</evidence>
<dbReference type="AlphaFoldDB" id="A0A9D1DP61"/>
<evidence type="ECO:0000256" key="6">
    <source>
        <dbReference type="ARBA" id="ARBA00023277"/>
    </source>
</evidence>
<sequence length="410" mass="47046">MARDYSHRMGRKTIRITRKDGSPVVGQAVKFDMQKHEFLFGGGMFEAVEYASGEMSDPAKREAFERVFEKWIAIMNNATLPFYWGRFEPVEGQPRTSQTLAGAKFLKDHGVTLKGHPLCWHTVCADWLMKYPTDVILQKQLARIRRDVADFKGLIDMWDVINEVVIMPVFDKYDNAVTRICKQLGRVKTVREVFTAARDTNPDATLLINDFNLSQSYQILIDGCLNAGVPIDEIGLQTHQHQGYMGKEKLLEVLERFEVFGKPLHFTEITLTSGHIMPPEIVDLNDYKVDEWPTTPEFEDRQAREFTEMYEILFSHPLVRTAYTWNFVDGGWLNAPAGFLRKDGSTKPVYDAAYDLIRRQWWTNGETVTDENGEAVIEGFRGDYKISCCGQEMELALRKGQLDGVRTYVL</sequence>
<proteinExistence type="inferred from homology"/>
<name>A0A9D1DP61_9FIRM</name>
<reference evidence="11" key="1">
    <citation type="submission" date="2020-10" db="EMBL/GenBank/DDBJ databases">
        <authorList>
            <person name="Gilroy R."/>
        </authorList>
    </citation>
    <scope>NUCLEOTIDE SEQUENCE</scope>
    <source>
        <strain evidence="11">ChiSjej1B19-7085</strain>
    </source>
</reference>
<evidence type="ECO:0000256" key="9">
    <source>
        <dbReference type="RuleBase" id="RU361174"/>
    </source>
</evidence>
<keyword evidence="4" id="KW-0732">Signal</keyword>
<dbReference type="EMBL" id="DVHF01000018">
    <property type="protein sequence ID" value="HIR56314.1"/>
    <property type="molecule type" value="Genomic_DNA"/>
</dbReference>
<gene>
    <name evidence="11" type="ORF">IAA54_01470</name>
</gene>
<dbReference type="Proteomes" id="UP000886785">
    <property type="component" value="Unassembled WGS sequence"/>
</dbReference>
<comment type="catalytic activity">
    <reaction evidence="1 9">
        <text>Endohydrolysis of (1-&gt;4)-beta-D-xylosidic linkages in xylans.</text>
        <dbReference type="EC" id="3.2.1.8"/>
    </reaction>
</comment>
<evidence type="ECO:0000256" key="8">
    <source>
        <dbReference type="ARBA" id="ARBA00023326"/>
    </source>
</evidence>
<evidence type="ECO:0000313" key="12">
    <source>
        <dbReference type="Proteomes" id="UP000886785"/>
    </source>
</evidence>
<evidence type="ECO:0000256" key="4">
    <source>
        <dbReference type="ARBA" id="ARBA00022729"/>
    </source>
</evidence>
<dbReference type="InterPro" id="IPR017853">
    <property type="entry name" value="GH"/>
</dbReference>
<dbReference type="GO" id="GO:0031176">
    <property type="term" value="F:endo-1,4-beta-xylanase activity"/>
    <property type="evidence" value="ECO:0007669"/>
    <property type="project" value="UniProtKB-EC"/>
</dbReference>
<evidence type="ECO:0000256" key="5">
    <source>
        <dbReference type="ARBA" id="ARBA00022801"/>
    </source>
</evidence>
<evidence type="ECO:0000256" key="1">
    <source>
        <dbReference type="ARBA" id="ARBA00000681"/>
    </source>
</evidence>
<dbReference type="PRINTS" id="PR00134">
    <property type="entry name" value="GLHYDRLASE10"/>
</dbReference>
<dbReference type="Gene3D" id="3.20.20.80">
    <property type="entry name" value="Glycosidases"/>
    <property type="match status" value="1"/>
</dbReference>
<evidence type="ECO:0000256" key="3">
    <source>
        <dbReference type="ARBA" id="ARBA00022651"/>
    </source>
</evidence>
<dbReference type="PANTHER" id="PTHR31490:SF88">
    <property type="entry name" value="BETA-XYLANASE"/>
    <property type="match status" value="1"/>
</dbReference>
<keyword evidence="5 9" id="KW-0378">Hydrolase</keyword>
<dbReference type="Pfam" id="PF00331">
    <property type="entry name" value="Glyco_hydro_10"/>
    <property type="match status" value="1"/>
</dbReference>
<comment type="similarity">
    <text evidence="2 9">Belongs to the glycosyl hydrolase 10 (cellulase F) family.</text>
</comment>
<keyword evidence="7 9" id="KW-0326">Glycosidase</keyword>
<evidence type="ECO:0000256" key="7">
    <source>
        <dbReference type="ARBA" id="ARBA00023295"/>
    </source>
</evidence>
<organism evidence="11 12">
    <name type="scientific">Candidatus Gallacutalibacter pullicola</name>
    <dbReference type="NCBI Taxonomy" id="2840830"/>
    <lineage>
        <taxon>Bacteria</taxon>
        <taxon>Bacillati</taxon>
        <taxon>Bacillota</taxon>
        <taxon>Clostridia</taxon>
        <taxon>Eubacteriales</taxon>
        <taxon>Candidatus Gallacutalibacter</taxon>
    </lineage>
</organism>
<dbReference type="InterPro" id="IPR001000">
    <property type="entry name" value="GH10_dom"/>
</dbReference>
<dbReference type="InterPro" id="IPR044846">
    <property type="entry name" value="GH10"/>
</dbReference>
<protein>
    <recommendedName>
        <fullName evidence="9">Beta-xylanase</fullName>
        <ecNumber evidence="9">3.2.1.8</ecNumber>
    </recommendedName>
</protein>
<keyword evidence="8 9" id="KW-0624">Polysaccharide degradation</keyword>
<feature type="domain" description="GH10" evidence="10">
    <location>
        <begin position="52"/>
        <end position="356"/>
    </location>
</feature>
<dbReference type="PANTHER" id="PTHR31490">
    <property type="entry name" value="GLYCOSYL HYDROLASE"/>
    <property type="match status" value="1"/>
</dbReference>
<comment type="caution">
    <text evidence="11">The sequence shown here is derived from an EMBL/GenBank/DDBJ whole genome shotgun (WGS) entry which is preliminary data.</text>
</comment>
<keyword evidence="3" id="KW-0858">Xylan degradation</keyword>
<reference evidence="11" key="2">
    <citation type="journal article" date="2021" name="PeerJ">
        <title>Extensive microbial diversity within the chicken gut microbiome revealed by metagenomics and culture.</title>
        <authorList>
            <person name="Gilroy R."/>
            <person name="Ravi A."/>
            <person name="Getino M."/>
            <person name="Pursley I."/>
            <person name="Horton D.L."/>
            <person name="Alikhan N.F."/>
            <person name="Baker D."/>
            <person name="Gharbi K."/>
            <person name="Hall N."/>
            <person name="Watson M."/>
            <person name="Adriaenssens E.M."/>
            <person name="Foster-Nyarko E."/>
            <person name="Jarju S."/>
            <person name="Secka A."/>
            <person name="Antonio M."/>
            <person name="Oren A."/>
            <person name="Chaudhuri R.R."/>
            <person name="La Ragione R."/>
            <person name="Hildebrand F."/>
            <person name="Pallen M.J."/>
        </authorList>
    </citation>
    <scope>NUCLEOTIDE SEQUENCE</scope>
    <source>
        <strain evidence="11">ChiSjej1B19-7085</strain>
    </source>
</reference>
<keyword evidence="6 9" id="KW-0119">Carbohydrate metabolism</keyword>
<dbReference type="GO" id="GO:0045493">
    <property type="term" value="P:xylan catabolic process"/>
    <property type="evidence" value="ECO:0007669"/>
    <property type="project" value="UniProtKB-KW"/>
</dbReference>
<dbReference type="EC" id="3.2.1.8" evidence="9"/>
<evidence type="ECO:0000313" key="11">
    <source>
        <dbReference type="EMBL" id="HIR56314.1"/>
    </source>
</evidence>
<dbReference type="PROSITE" id="PS51760">
    <property type="entry name" value="GH10_2"/>
    <property type="match status" value="1"/>
</dbReference>
<dbReference type="SUPFAM" id="SSF51445">
    <property type="entry name" value="(Trans)glycosidases"/>
    <property type="match status" value="1"/>
</dbReference>
<accession>A0A9D1DP61</accession>
<dbReference type="SMART" id="SM00633">
    <property type="entry name" value="Glyco_10"/>
    <property type="match status" value="1"/>
</dbReference>